<feature type="transmembrane region" description="Helical" evidence="10">
    <location>
        <begin position="212"/>
        <end position="241"/>
    </location>
</feature>
<evidence type="ECO:0000256" key="3">
    <source>
        <dbReference type="ARBA" id="ARBA00022475"/>
    </source>
</evidence>
<evidence type="ECO:0000256" key="7">
    <source>
        <dbReference type="ARBA" id="ARBA00022989"/>
    </source>
</evidence>
<feature type="transmembrane region" description="Helical" evidence="10">
    <location>
        <begin position="262"/>
        <end position="283"/>
    </location>
</feature>
<sequence length="297" mass="32184">MAVSRPFPQATTGTVPKTDSLLKVFWRRYRRNLMALVGLALVILFVLLAVFAPLIAPYHYNEQNLANSWQAPSAAHPFGTDDLGRDQLSRIIYAVRTAAIVGLGTSILALLIGGTIGAISGMRGGMTDNILMRLVDIFNSFPSILLAVMLATLLGQSVFTIVIALAITGWAEYARLIRGQVLALKNQEYIHAARTLGASERHLILKYVLPNILGPIAVALSFGIPYAMTAEAGLSVIGVGIRPPHPSWGNLISLGLAKMRGFPYLAVWPTLLFSLTLLAFTWFGDGLQEIFNAKGDR</sequence>
<dbReference type="InterPro" id="IPR000515">
    <property type="entry name" value="MetI-like"/>
</dbReference>
<evidence type="ECO:0000256" key="10">
    <source>
        <dbReference type="RuleBase" id="RU363032"/>
    </source>
</evidence>
<dbReference type="PROSITE" id="PS50928">
    <property type="entry name" value="ABC_TM1"/>
    <property type="match status" value="1"/>
</dbReference>
<evidence type="ECO:0000256" key="6">
    <source>
        <dbReference type="ARBA" id="ARBA00022927"/>
    </source>
</evidence>
<feature type="transmembrane region" description="Helical" evidence="10">
    <location>
        <begin position="91"/>
        <end position="119"/>
    </location>
</feature>
<evidence type="ECO:0000259" key="11">
    <source>
        <dbReference type="PROSITE" id="PS50928"/>
    </source>
</evidence>
<dbReference type="GO" id="GO:0015833">
    <property type="term" value="P:peptide transport"/>
    <property type="evidence" value="ECO:0007669"/>
    <property type="project" value="UniProtKB-KW"/>
</dbReference>
<evidence type="ECO:0000256" key="9">
    <source>
        <dbReference type="ARBA" id="ARBA00024202"/>
    </source>
</evidence>
<dbReference type="SUPFAM" id="SSF161098">
    <property type="entry name" value="MetI-like"/>
    <property type="match status" value="1"/>
</dbReference>
<feature type="transmembrane region" description="Helical" evidence="10">
    <location>
        <begin position="140"/>
        <end position="167"/>
    </location>
</feature>
<dbReference type="AlphaFoldDB" id="A0A6J4LPE1"/>
<evidence type="ECO:0000256" key="8">
    <source>
        <dbReference type="ARBA" id="ARBA00023136"/>
    </source>
</evidence>
<keyword evidence="6" id="KW-0653">Protein transport</keyword>
<comment type="similarity">
    <text evidence="9">Belongs to the binding-protein-dependent transport system permease family. OppBC subfamily.</text>
</comment>
<dbReference type="GO" id="GO:0055085">
    <property type="term" value="P:transmembrane transport"/>
    <property type="evidence" value="ECO:0007669"/>
    <property type="project" value="InterPro"/>
</dbReference>
<evidence type="ECO:0000256" key="4">
    <source>
        <dbReference type="ARBA" id="ARBA00022692"/>
    </source>
</evidence>
<keyword evidence="4 10" id="KW-0812">Transmembrane</keyword>
<dbReference type="Pfam" id="PF00528">
    <property type="entry name" value="BPD_transp_1"/>
    <property type="match status" value="1"/>
</dbReference>
<dbReference type="CDD" id="cd06261">
    <property type="entry name" value="TM_PBP2"/>
    <property type="match status" value="1"/>
</dbReference>
<proteinExistence type="inferred from homology"/>
<keyword evidence="5" id="KW-0571">Peptide transport</keyword>
<protein>
    <submittedName>
        <fullName evidence="12">Oligopeptide transport system permease protein OppC</fullName>
    </submittedName>
</protein>
<evidence type="ECO:0000256" key="5">
    <source>
        <dbReference type="ARBA" id="ARBA00022856"/>
    </source>
</evidence>
<dbReference type="InterPro" id="IPR035906">
    <property type="entry name" value="MetI-like_sf"/>
</dbReference>
<gene>
    <name evidence="12" type="ORF">AVDCRST_MAG93-6523</name>
</gene>
<keyword evidence="2 10" id="KW-0813">Transport</keyword>
<keyword evidence="8 10" id="KW-0472">Membrane</keyword>
<evidence type="ECO:0000256" key="1">
    <source>
        <dbReference type="ARBA" id="ARBA00004651"/>
    </source>
</evidence>
<dbReference type="GO" id="GO:0005886">
    <property type="term" value="C:plasma membrane"/>
    <property type="evidence" value="ECO:0007669"/>
    <property type="project" value="UniProtKB-SubCell"/>
</dbReference>
<accession>A0A6J4LPE1</accession>
<dbReference type="InterPro" id="IPR050366">
    <property type="entry name" value="BP-dependent_transpt_permease"/>
</dbReference>
<dbReference type="GO" id="GO:0015031">
    <property type="term" value="P:protein transport"/>
    <property type="evidence" value="ECO:0007669"/>
    <property type="project" value="UniProtKB-KW"/>
</dbReference>
<dbReference type="PANTHER" id="PTHR43386">
    <property type="entry name" value="OLIGOPEPTIDE TRANSPORT SYSTEM PERMEASE PROTEIN APPC"/>
    <property type="match status" value="1"/>
</dbReference>
<feature type="domain" description="ABC transmembrane type-1" evidence="11">
    <location>
        <begin position="95"/>
        <end position="284"/>
    </location>
</feature>
<dbReference type="Gene3D" id="1.10.3720.10">
    <property type="entry name" value="MetI-like"/>
    <property type="match status" value="1"/>
</dbReference>
<dbReference type="PANTHER" id="PTHR43386:SF24">
    <property type="entry name" value="OLIGOPEPTIDE TRANSPORT SYSTEM PERMEASE PROTEIN AMID"/>
    <property type="match status" value="1"/>
</dbReference>
<reference evidence="12" key="1">
    <citation type="submission" date="2020-02" db="EMBL/GenBank/DDBJ databases">
        <authorList>
            <person name="Meier V. D."/>
        </authorList>
    </citation>
    <scope>NUCLEOTIDE SEQUENCE</scope>
    <source>
        <strain evidence="12">AVDCRST_MAG93</strain>
    </source>
</reference>
<dbReference type="InterPro" id="IPR025966">
    <property type="entry name" value="OppC_N"/>
</dbReference>
<organism evidence="12">
    <name type="scientific">uncultured Chloroflexia bacterium</name>
    <dbReference type="NCBI Taxonomy" id="1672391"/>
    <lineage>
        <taxon>Bacteria</taxon>
        <taxon>Bacillati</taxon>
        <taxon>Chloroflexota</taxon>
        <taxon>Chloroflexia</taxon>
        <taxon>environmental samples</taxon>
    </lineage>
</organism>
<comment type="subcellular location">
    <subcellularLocation>
        <location evidence="1 10">Cell membrane</location>
        <topology evidence="1 10">Multi-pass membrane protein</topology>
    </subcellularLocation>
</comment>
<name>A0A6J4LPE1_9CHLR</name>
<dbReference type="EMBL" id="CADCTR010002199">
    <property type="protein sequence ID" value="CAA9338679.1"/>
    <property type="molecule type" value="Genomic_DNA"/>
</dbReference>
<dbReference type="Pfam" id="PF12911">
    <property type="entry name" value="OppC_N"/>
    <property type="match status" value="1"/>
</dbReference>
<keyword evidence="3" id="KW-1003">Cell membrane</keyword>
<evidence type="ECO:0000313" key="12">
    <source>
        <dbReference type="EMBL" id="CAA9338679.1"/>
    </source>
</evidence>
<keyword evidence="7 10" id="KW-1133">Transmembrane helix</keyword>
<feature type="transmembrane region" description="Helical" evidence="10">
    <location>
        <begin position="33"/>
        <end position="56"/>
    </location>
</feature>
<evidence type="ECO:0000256" key="2">
    <source>
        <dbReference type="ARBA" id="ARBA00022448"/>
    </source>
</evidence>